<protein>
    <submittedName>
        <fullName evidence="1">Uncharacterized protein</fullName>
    </submittedName>
</protein>
<comment type="caution">
    <text evidence="1">The sequence shown here is derived from an EMBL/GenBank/DDBJ whole genome shotgun (WGS) entry which is preliminary data.</text>
</comment>
<gene>
    <name evidence="1" type="ORF">WKI299_LOCUS11437</name>
</gene>
<evidence type="ECO:0000313" key="1">
    <source>
        <dbReference type="EMBL" id="CAF2057355.1"/>
    </source>
</evidence>
<evidence type="ECO:0000313" key="2">
    <source>
        <dbReference type="Proteomes" id="UP000663856"/>
    </source>
</evidence>
<accession>A0A816Q9Y8</accession>
<organism evidence="1 2">
    <name type="scientific">Rotaria magnacalcarata</name>
    <dbReference type="NCBI Taxonomy" id="392030"/>
    <lineage>
        <taxon>Eukaryota</taxon>
        <taxon>Metazoa</taxon>
        <taxon>Spiralia</taxon>
        <taxon>Gnathifera</taxon>
        <taxon>Rotifera</taxon>
        <taxon>Eurotatoria</taxon>
        <taxon>Bdelloidea</taxon>
        <taxon>Philodinida</taxon>
        <taxon>Philodinidae</taxon>
        <taxon>Rotaria</taxon>
    </lineage>
</organism>
<name>A0A816Q9Y8_9BILA</name>
<dbReference type="Proteomes" id="UP000663856">
    <property type="component" value="Unassembled WGS sequence"/>
</dbReference>
<proteinExistence type="predicted"/>
<dbReference type="EMBL" id="CAJNRF010004209">
    <property type="protein sequence ID" value="CAF2057355.1"/>
    <property type="molecule type" value="Genomic_DNA"/>
</dbReference>
<reference evidence="1" key="1">
    <citation type="submission" date="2021-02" db="EMBL/GenBank/DDBJ databases">
        <authorList>
            <person name="Nowell W R."/>
        </authorList>
    </citation>
    <scope>NUCLEOTIDE SEQUENCE</scope>
</reference>
<dbReference type="AlphaFoldDB" id="A0A816Q9Y8"/>
<sequence length="135" mass="16199">MHEIDSKVKILLAQRYGQQLVQSDQSLLRCSKLIHNHIIYKQYAVYVYDLEHVEEIPLFFQILYIFKFNQQWMFIVEFLNTDGFSTKLWSYKLSSYGRLGIVLPNDLKYFHKGLDLYEIDNFHVVNLTSRLTKKN</sequence>